<dbReference type="Gene3D" id="1.10.10.10">
    <property type="entry name" value="Winged helix-like DNA-binding domain superfamily/Winged helix DNA-binding domain"/>
    <property type="match status" value="1"/>
</dbReference>
<evidence type="ECO:0000313" key="3">
    <source>
        <dbReference type="EMBL" id="MDR7357263.1"/>
    </source>
</evidence>
<gene>
    <name evidence="3" type="ORF">J2S64_000954</name>
</gene>
<sequence>MDVGEEVREVVVAILAGSVATYGEIGLAVGIGPRQAGRAVSALDDDVPWWRIVYADGTPATCHGGEARALLEAEGVPFLNGHVDMARIRRTGNR</sequence>
<accession>A0ABU2BF48</accession>
<keyword evidence="4" id="KW-1185">Reference proteome</keyword>
<dbReference type="InterPro" id="IPR014048">
    <property type="entry name" value="MethylDNA_cys_MeTrfase_DNA-bd"/>
</dbReference>
<dbReference type="InterPro" id="IPR036388">
    <property type="entry name" value="WH-like_DNA-bd_sf"/>
</dbReference>
<evidence type="ECO:0000256" key="1">
    <source>
        <dbReference type="ARBA" id="ARBA00022763"/>
    </source>
</evidence>
<proteinExistence type="predicted"/>
<comment type="caution">
    <text evidence="3">The sequence shown here is derived from an EMBL/GenBank/DDBJ whole genome shotgun (WGS) entry which is preliminary data.</text>
</comment>
<dbReference type="EMBL" id="JAVDYI010000001">
    <property type="protein sequence ID" value="MDR7357263.1"/>
    <property type="molecule type" value="Genomic_DNA"/>
</dbReference>
<evidence type="ECO:0000259" key="2">
    <source>
        <dbReference type="Pfam" id="PF01035"/>
    </source>
</evidence>
<keyword evidence="1" id="KW-0227">DNA damage</keyword>
<evidence type="ECO:0000313" key="4">
    <source>
        <dbReference type="Proteomes" id="UP001183817"/>
    </source>
</evidence>
<reference evidence="3 4" key="1">
    <citation type="submission" date="2023-07" db="EMBL/GenBank/DDBJ databases">
        <title>Sequencing the genomes of 1000 actinobacteria strains.</title>
        <authorList>
            <person name="Klenk H.-P."/>
        </authorList>
    </citation>
    <scope>NUCLEOTIDE SEQUENCE [LARGE SCALE GENOMIC DNA]</scope>
    <source>
        <strain evidence="3 4">DSM 20167</strain>
    </source>
</reference>
<dbReference type="PANTHER" id="PTHR42942:SF1">
    <property type="entry name" value="ALKYLTRANSFERASE-LIKE PROTEIN 1"/>
    <property type="match status" value="1"/>
</dbReference>
<dbReference type="RefSeq" id="WP_310288595.1">
    <property type="nucleotide sequence ID" value="NZ_BAAAWO010000001.1"/>
</dbReference>
<dbReference type="SUPFAM" id="SSF46767">
    <property type="entry name" value="Methylated DNA-protein cysteine methyltransferase, C-terminal domain"/>
    <property type="match status" value="1"/>
</dbReference>
<dbReference type="Pfam" id="PF01035">
    <property type="entry name" value="DNA_binding_1"/>
    <property type="match status" value="1"/>
</dbReference>
<dbReference type="InterPro" id="IPR052520">
    <property type="entry name" value="ATL_DNA_repair"/>
</dbReference>
<dbReference type="InterPro" id="IPR036217">
    <property type="entry name" value="MethylDNA_cys_MeTrfase_DNAb"/>
</dbReference>
<name>A0ABU2BF48_9MICC</name>
<organism evidence="3 4">
    <name type="scientific">Paeniglutamicibacter sulfureus</name>
    <dbReference type="NCBI Taxonomy" id="43666"/>
    <lineage>
        <taxon>Bacteria</taxon>
        <taxon>Bacillati</taxon>
        <taxon>Actinomycetota</taxon>
        <taxon>Actinomycetes</taxon>
        <taxon>Micrococcales</taxon>
        <taxon>Micrococcaceae</taxon>
        <taxon>Paeniglutamicibacter</taxon>
    </lineage>
</organism>
<protein>
    <submittedName>
        <fullName evidence="3">Alkylated DNA nucleotide flippase Atl1</fullName>
    </submittedName>
</protein>
<dbReference type="Proteomes" id="UP001183817">
    <property type="component" value="Unassembled WGS sequence"/>
</dbReference>
<feature type="domain" description="Methylated-DNA-[protein]-cysteine S-methyltransferase DNA binding" evidence="2">
    <location>
        <begin position="5"/>
        <end position="76"/>
    </location>
</feature>
<dbReference type="PANTHER" id="PTHR42942">
    <property type="entry name" value="6-O-METHYLGUANINE DNA METHYLTRANSFERASE"/>
    <property type="match status" value="1"/>
</dbReference>